<organism evidence="5 6">
    <name type="scientific">Nocardioides zeae</name>
    <dbReference type="NCBI Taxonomy" id="1457234"/>
    <lineage>
        <taxon>Bacteria</taxon>
        <taxon>Bacillati</taxon>
        <taxon>Actinomycetota</taxon>
        <taxon>Actinomycetes</taxon>
        <taxon>Propionibacteriales</taxon>
        <taxon>Nocardioidaceae</taxon>
        <taxon>Nocardioides</taxon>
    </lineage>
</organism>
<comment type="similarity">
    <text evidence="1">Belongs to the HpcH/HpaI aldolase family.</text>
</comment>
<sequence>MTTTPQLGAWLSDSNTAVAEIVAKLGYDFVILDIEHGPFDLETLERFMPVLKGLGLKVLAKVLVPERGPIQQALDFGADGVIIPHIENLEHAKLITSYAKFPPLGDRSAAGGRTVGYGGFSEEWYRNADATTLVFPMIEDAGAFDDAEAILALDTVDGVFIGPTDLSLRRGRGHYTRSEEDFADIAHIAKLAEAADKPWVLPAWSEAEKRLAVEHGAAFIALQMVHEAIVQGFTAPKQLMEGILAEA</sequence>
<evidence type="ECO:0000256" key="2">
    <source>
        <dbReference type="ARBA" id="ARBA00022723"/>
    </source>
</evidence>
<dbReference type="GO" id="GO:0016832">
    <property type="term" value="F:aldehyde-lyase activity"/>
    <property type="evidence" value="ECO:0007669"/>
    <property type="project" value="TreeGrafter"/>
</dbReference>
<gene>
    <name evidence="5" type="ORF">G3T38_07005</name>
</gene>
<dbReference type="InterPro" id="IPR040442">
    <property type="entry name" value="Pyrv_kinase-like_dom_sf"/>
</dbReference>
<dbReference type="EMBL" id="JAAGXA010000004">
    <property type="protein sequence ID" value="NEN78022.1"/>
    <property type="molecule type" value="Genomic_DNA"/>
</dbReference>
<keyword evidence="6" id="KW-1185">Reference proteome</keyword>
<keyword evidence="3" id="KW-0456">Lyase</keyword>
<evidence type="ECO:0000256" key="3">
    <source>
        <dbReference type="ARBA" id="ARBA00023239"/>
    </source>
</evidence>
<evidence type="ECO:0000313" key="6">
    <source>
        <dbReference type="Proteomes" id="UP000468687"/>
    </source>
</evidence>
<dbReference type="Pfam" id="PF03328">
    <property type="entry name" value="HpcH_HpaI"/>
    <property type="match status" value="1"/>
</dbReference>
<dbReference type="RefSeq" id="WP_163771395.1">
    <property type="nucleotide sequence ID" value="NZ_JAAGXA010000004.1"/>
</dbReference>
<dbReference type="PANTHER" id="PTHR30502:SF0">
    <property type="entry name" value="PHOSPHOENOLPYRUVATE CARBOXYLASE FAMILY PROTEIN"/>
    <property type="match status" value="1"/>
</dbReference>
<name>A0A6P0HH62_9ACTN</name>
<dbReference type="Gene3D" id="3.20.20.60">
    <property type="entry name" value="Phosphoenolpyruvate-binding domains"/>
    <property type="match status" value="1"/>
</dbReference>
<dbReference type="SUPFAM" id="SSF51621">
    <property type="entry name" value="Phosphoenolpyruvate/pyruvate domain"/>
    <property type="match status" value="1"/>
</dbReference>
<comment type="caution">
    <text evidence="5">The sequence shown here is derived from an EMBL/GenBank/DDBJ whole genome shotgun (WGS) entry which is preliminary data.</text>
</comment>
<dbReference type="GO" id="GO:0046872">
    <property type="term" value="F:metal ion binding"/>
    <property type="evidence" value="ECO:0007669"/>
    <property type="project" value="UniProtKB-KW"/>
</dbReference>
<reference evidence="5 6" key="1">
    <citation type="journal article" date="2014" name="Int. J. Syst. Evol. Microbiol.">
        <title>Nocardioides zeae sp. nov., isolated from the stem of Zea mays.</title>
        <authorList>
            <person name="Glaeser S.P."/>
            <person name="McInroy J.A."/>
            <person name="Busse H.J."/>
            <person name="Kampfer P."/>
        </authorList>
    </citation>
    <scope>NUCLEOTIDE SEQUENCE [LARGE SCALE GENOMIC DNA]</scope>
    <source>
        <strain evidence="5 6">JCM 30728</strain>
    </source>
</reference>
<dbReference type="PANTHER" id="PTHR30502">
    <property type="entry name" value="2-KETO-3-DEOXY-L-RHAMNONATE ALDOLASE"/>
    <property type="match status" value="1"/>
</dbReference>
<evidence type="ECO:0000256" key="1">
    <source>
        <dbReference type="ARBA" id="ARBA00005568"/>
    </source>
</evidence>
<evidence type="ECO:0000313" key="5">
    <source>
        <dbReference type="EMBL" id="NEN78022.1"/>
    </source>
</evidence>
<accession>A0A6P0HH62</accession>
<dbReference type="InterPro" id="IPR005000">
    <property type="entry name" value="Aldolase/citrate-lyase_domain"/>
</dbReference>
<feature type="domain" description="HpcH/HpaI aldolase/citrate lyase" evidence="4">
    <location>
        <begin position="6"/>
        <end position="194"/>
    </location>
</feature>
<keyword evidence="2" id="KW-0479">Metal-binding</keyword>
<dbReference type="InterPro" id="IPR050251">
    <property type="entry name" value="HpcH-HpaI_aldolase"/>
</dbReference>
<dbReference type="AlphaFoldDB" id="A0A6P0HH62"/>
<evidence type="ECO:0000259" key="4">
    <source>
        <dbReference type="Pfam" id="PF03328"/>
    </source>
</evidence>
<proteinExistence type="inferred from homology"/>
<dbReference type="GO" id="GO:0005737">
    <property type="term" value="C:cytoplasm"/>
    <property type="evidence" value="ECO:0007669"/>
    <property type="project" value="TreeGrafter"/>
</dbReference>
<dbReference type="InterPro" id="IPR015813">
    <property type="entry name" value="Pyrv/PenolPyrv_kinase-like_dom"/>
</dbReference>
<dbReference type="Proteomes" id="UP000468687">
    <property type="component" value="Unassembled WGS sequence"/>
</dbReference>
<protein>
    <submittedName>
        <fullName evidence="5">4-hydroxy-2-oxovalerate aldolase</fullName>
    </submittedName>
</protein>